<sequence length="63" mass="7378">MGNVPTISYYFQCFNWPVNPLCEWFICVMQRPHGWKTHLNANKNHKQKACRADAAGLQNFIHT</sequence>
<accession>A0A090ELM6</accession>
<organism evidence="1 2">
    <name type="scientific">Mesorhizobium plurifarium</name>
    <dbReference type="NCBI Taxonomy" id="69974"/>
    <lineage>
        <taxon>Bacteria</taxon>
        <taxon>Pseudomonadati</taxon>
        <taxon>Pseudomonadota</taxon>
        <taxon>Alphaproteobacteria</taxon>
        <taxon>Hyphomicrobiales</taxon>
        <taxon>Phyllobacteriaceae</taxon>
        <taxon>Mesorhizobium</taxon>
    </lineage>
</organism>
<protein>
    <submittedName>
        <fullName evidence="1">Uncharacterized protein</fullName>
    </submittedName>
</protein>
<name>A0A090ELM6_MESPL</name>
<gene>
    <name evidence="1" type="ORF">MPLDJ20_120525</name>
</gene>
<evidence type="ECO:0000313" key="1">
    <source>
        <dbReference type="EMBL" id="CDX29456.1"/>
    </source>
</evidence>
<evidence type="ECO:0000313" key="2">
    <source>
        <dbReference type="Proteomes" id="UP000046373"/>
    </source>
</evidence>
<reference evidence="1 2" key="1">
    <citation type="submission" date="2014-08" db="EMBL/GenBank/DDBJ databases">
        <authorList>
            <person name="Moulin Lionel"/>
        </authorList>
    </citation>
    <scope>NUCLEOTIDE SEQUENCE [LARGE SCALE GENOMIC DNA]</scope>
</reference>
<proteinExistence type="predicted"/>
<dbReference type="Proteomes" id="UP000046373">
    <property type="component" value="Unassembled WGS sequence"/>
</dbReference>
<dbReference type="EMBL" id="CCNB01000004">
    <property type="protein sequence ID" value="CDX29456.1"/>
    <property type="molecule type" value="Genomic_DNA"/>
</dbReference>
<dbReference type="AlphaFoldDB" id="A0A090ELM6"/>